<evidence type="ECO:0000256" key="6">
    <source>
        <dbReference type="ARBA" id="ARBA00022692"/>
    </source>
</evidence>
<organism evidence="10 11">
    <name type="scientific">Marinicella sediminis</name>
    <dbReference type="NCBI Taxonomy" id="1792834"/>
    <lineage>
        <taxon>Bacteria</taxon>
        <taxon>Pseudomonadati</taxon>
        <taxon>Pseudomonadota</taxon>
        <taxon>Gammaproteobacteria</taxon>
        <taxon>Lysobacterales</taxon>
        <taxon>Marinicellaceae</taxon>
        <taxon>Marinicella</taxon>
    </lineage>
</organism>
<dbReference type="Proteomes" id="UP001595533">
    <property type="component" value="Unassembled WGS sequence"/>
</dbReference>
<keyword evidence="8" id="KW-1133">Transmembrane helix</keyword>
<proteinExistence type="inferred from homology"/>
<evidence type="ECO:0000313" key="11">
    <source>
        <dbReference type="Proteomes" id="UP001595533"/>
    </source>
</evidence>
<dbReference type="SUPFAM" id="SSF103054">
    <property type="entry name" value="General secretion pathway protein M, EpsM"/>
    <property type="match status" value="1"/>
</dbReference>
<evidence type="ECO:0000256" key="5">
    <source>
        <dbReference type="ARBA" id="ARBA00022519"/>
    </source>
</evidence>
<reference evidence="11" key="1">
    <citation type="journal article" date="2019" name="Int. J. Syst. Evol. Microbiol.">
        <title>The Global Catalogue of Microorganisms (GCM) 10K type strain sequencing project: providing services to taxonomists for standard genome sequencing and annotation.</title>
        <authorList>
            <consortium name="The Broad Institute Genomics Platform"/>
            <consortium name="The Broad Institute Genome Sequencing Center for Infectious Disease"/>
            <person name="Wu L."/>
            <person name="Ma J."/>
        </authorList>
    </citation>
    <scope>NUCLEOTIDE SEQUENCE [LARGE SCALE GENOMIC DNA]</scope>
    <source>
        <strain evidence="11">KCTC 42953</strain>
    </source>
</reference>
<evidence type="ECO:0000256" key="4">
    <source>
        <dbReference type="ARBA" id="ARBA00022475"/>
    </source>
</evidence>
<keyword evidence="6" id="KW-0812">Transmembrane</keyword>
<dbReference type="Pfam" id="PF04612">
    <property type="entry name" value="T2SSM"/>
    <property type="match status" value="1"/>
</dbReference>
<comment type="similarity">
    <text evidence="2">Belongs to the GSP M family.</text>
</comment>
<evidence type="ECO:0000313" key="10">
    <source>
        <dbReference type="EMBL" id="MFC3194358.1"/>
    </source>
</evidence>
<accession>A0ABV7J8A8</accession>
<comment type="caution">
    <text evidence="10">The sequence shown here is derived from an EMBL/GenBank/DDBJ whole genome shotgun (WGS) entry which is preliminary data.</text>
</comment>
<keyword evidence="11" id="KW-1185">Reference proteome</keyword>
<keyword evidence="9" id="KW-0472">Membrane</keyword>
<keyword evidence="5" id="KW-0997">Cell inner membrane</keyword>
<evidence type="ECO:0000256" key="7">
    <source>
        <dbReference type="ARBA" id="ARBA00022927"/>
    </source>
</evidence>
<protein>
    <submittedName>
        <fullName evidence="10">Type II secretion system protein GspM</fullName>
    </submittedName>
</protein>
<name>A0ABV7J8A8_9GAMM</name>
<evidence type="ECO:0000256" key="3">
    <source>
        <dbReference type="ARBA" id="ARBA00022448"/>
    </source>
</evidence>
<evidence type="ECO:0000256" key="8">
    <source>
        <dbReference type="ARBA" id="ARBA00022989"/>
    </source>
</evidence>
<keyword evidence="3" id="KW-0813">Transport</keyword>
<dbReference type="InterPro" id="IPR007690">
    <property type="entry name" value="T2SS_GspM"/>
</dbReference>
<dbReference type="InterPro" id="IPR023229">
    <property type="entry name" value="T2SS_M_periplasmic_sf"/>
</dbReference>
<keyword evidence="7" id="KW-0653">Protein transport</keyword>
<dbReference type="Gene3D" id="3.30.1360.100">
    <property type="entry name" value="General secretion pathway protein M, EpsM"/>
    <property type="match status" value="1"/>
</dbReference>
<evidence type="ECO:0000256" key="9">
    <source>
        <dbReference type="ARBA" id="ARBA00023136"/>
    </source>
</evidence>
<dbReference type="EMBL" id="JBHRTS010000004">
    <property type="protein sequence ID" value="MFC3194358.1"/>
    <property type="molecule type" value="Genomic_DNA"/>
</dbReference>
<keyword evidence="4" id="KW-1003">Cell membrane</keyword>
<evidence type="ECO:0000256" key="2">
    <source>
        <dbReference type="ARBA" id="ARBA00010637"/>
    </source>
</evidence>
<comment type="subcellular location">
    <subcellularLocation>
        <location evidence="1">Cell inner membrane</location>
        <topology evidence="1">Single-pass membrane protein</topology>
    </subcellularLocation>
</comment>
<evidence type="ECO:0000256" key="1">
    <source>
        <dbReference type="ARBA" id="ARBA00004377"/>
    </source>
</evidence>
<gene>
    <name evidence="10" type="primary">gspM</name>
    <name evidence="10" type="ORF">ACFODZ_08915</name>
</gene>
<sequence>MKNWYQQLSSSEQRLLLIGALLILAAISWRLVMVPIQNRLDAAVTMKAGLSGQLDEMQRIDLRSAQGKGVQPLPVEMTFSSWVDQQLSQQGLQETVNRTEPLDESTMTVWLVNASFDRVIDWLQRISQQHGIQVDQFDVTVTDNALGLTNIRMRINK</sequence>
<dbReference type="RefSeq" id="WP_077411046.1">
    <property type="nucleotide sequence ID" value="NZ_JBHRTS010000004.1"/>
</dbReference>